<evidence type="ECO:0000313" key="2">
    <source>
        <dbReference type="Proteomes" id="UP000789920"/>
    </source>
</evidence>
<evidence type="ECO:0000313" key="1">
    <source>
        <dbReference type="EMBL" id="CAG8564501.1"/>
    </source>
</evidence>
<reference evidence="1" key="1">
    <citation type="submission" date="2021-06" db="EMBL/GenBank/DDBJ databases">
        <authorList>
            <person name="Kallberg Y."/>
            <person name="Tangrot J."/>
            <person name="Rosling A."/>
        </authorList>
    </citation>
    <scope>NUCLEOTIDE SEQUENCE</scope>
    <source>
        <strain evidence="1">MA461A</strain>
    </source>
</reference>
<protein>
    <submittedName>
        <fullName evidence="1">23887_t:CDS:1</fullName>
    </submittedName>
</protein>
<dbReference type="EMBL" id="CAJVQC010006217">
    <property type="protein sequence ID" value="CAG8564501.1"/>
    <property type="molecule type" value="Genomic_DNA"/>
</dbReference>
<keyword evidence="2" id="KW-1185">Reference proteome</keyword>
<sequence>IFDDRVECNKSEFNATDDNYTASIKCDQYLSTKPIGATIFINTVICADIMTLLNKIGATRQTIQQSVEFDATLTSFAIAGFEHWYDRVEFTLFQLTANMGGFLSVLSVIYLVQFGSRRINS</sequence>
<organism evidence="1 2">
    <name type="scientific">Racocetra persica</name>
    <dbReference type="NCBI Taxonomy" id="160502"/>
    <lineage>
        <taxon>Eukaryota</taxon>
        <taxon>Fungi</taxon>
        <taxon>Fungi incertae sedis</taxon>
        <taxon>Mucoromycota</taxon>
        <taxon>Glomeromycotina</taxon>
        <taxon>Glomeromycetes</taxon>
        <taxon>Diversisporales</taxon>
        <taxon>Gigasporaceae</taxon>
        <taxon>Racocetra</taxon>
    </lineage>
</organism>
<comment type="caution">
    <text evidence="1">The sequence shown here is derived from an EMBL/GenBank/DDBJ whole genome shotgun (WGS) entry which is preliminary data.</text>
</comment>
<name>A0ACA9M219_9GLOM</name>
<feature type="non-terminal residue" evidence="1">
    <location>
        <position position="1"/>
    </location>
</feature>
<gene>
    <name evidence="1" type="ORF">RPERSI_LOCUS4504</name>
</gene>
<proteinExistence type="predicted"/>
<accession>A0ACA9M219</accession>
<dbReference type="Proteomes" id="UP000789920">
    <property type="component" value="Unassembled WGS sequence"/>
</dbReference>